<evidence type="ECO:0000313" key="9">
    <source>
        <dbReference type="Proteomes" id="UP000011663"/>
    </source>
</evidence>
<comment type="similarity">
    <text evidence="1 5">Belongs to the pseudouridine synthase RluA family.</text>
</comment>
<sequence length="329" mass="37860">MNLDNKNIDTEEIEDDEIDLESSDNNSNNKKSFIISEDDIGKRLDTFISDKLNITRSQVKNYLTSIIVNNAEKKLSYSLKLNDNIIINLDNIFKEKKDTSNPLPENIDLDIIYEDKYLLVINKPAGMSVHCSPSEMSGTLVNALLYKIKDFDFVGNKERAGIIHRLDKDTSGLIIIGKNANIVSSIQEQFKNRSIKKIYHAIVIGVLKDNYLEINLPIGRHHTYRKKMTVRDDGKEALTHIKVLKRFNNHTLIEINLKTGRTHQIRVHSSYKGFPVAGDKIYSKSFNKYSGLMLAAKKIEFLHPITKEILDFEIDYPDYFKNFLYSKNI</sequence>
<keyword evidence="4" id="KW-0694">RNA-binding</keyword>
<dbReference type="EC" id="5.4.99.-" evidence="5"/>
<dbReference type="InterPro" id="IPR006225">
    <property type="entry name" value="PsdUridine_synth_RluC/D"/>
</dbReference>
<dbReference type="STRING" id="1289135.A966_00975"/>
<evidence type="ECO:0000256" key="2">
    <source>
        <dbReference type="ARBA" id="ARBA00023235"/>
    </source>
</evidence>
<organism evidence="8 9">
    <name type="scientific">Brachyspira hampsonii 30446</name>
    <dbReference type="NCBI Taxonomy" id="1289135"/>
    <lineage>
        <taxon>Bacteria</taxon>
        <taxon>Pseudomonadati</taxon>
        <taxon>Spirochaetota</taxon>
        <taxon>Spirochaetia</taxon>
        <taxon>Brachyspirales</taxon>
        <taxon>Brachyspiraceae</taxon>
        <taxon>Brachyspira</taxon>
    </lineage>
</organism>
<dbReference type="GeneID" id="66486672"/>
<dbReference type="GO" id="GO:0009982">
    <property type="term" value="F:pseudouridine synthase activity"/>
    <property type="evidence" value="ECO:0007669"/>
    <property type="project" value="InterPro"/>
</dbReference>
<dbReference type="SUPFAM" id="SSF55120">
    <property type="entry name" value="Pseudouridine synthase"/>
    <property type="match status" value="1"/>
</dbReference>
<dbReference type="InterPro" id="IPR006224">
    <property type="entry name" value="PsdUridine_synth_RluA-like_CS"/>
</dbReference>
<dbReference type="InterPro" id="IPR006145">
    <property type="entry name" value="PsdUridine_synth_RsuA/RluA"/>
</dbReference>
<dbReference type="PROSITE" id="PS50889">
    <property type="entry name" value="S4"/>
    <property type="match status" value="1"/>
</dbReference>
<evidence type="ECO:0000259" key="7">
    <source>
        <dbReference type="Pfam" id="PF00849"/>
    </source>
</evidence>
<accession>A0A2U4FSP4</accession>
<feature type="compositionally biased region" description="Acidic residues" evidence="6">
    <location>
        <begin position="10"/>
        <end position="22"/>
    </location>
</feature>
<dbReference type="InterPro" id="IPR050188">
    <property type="entry name" value="RluA_PseudoU_synthase"/>
</dbReference>
<dbReference type="GO" id="GO:0003723">
    <property type="term" value="F:RNA binding"/>
    <property type="evidence" value="ECO:0007669"/>
    <property type="project" value="UniProtKB-KW"/>
</dbReference>
<dbReference type="Gene3D" id="3.10.290.10">
    <property type="entry name" value="RNA-binding S4 domain"/>
    <property type="match status" value="1"/>
</dbReference>
<dbReference type="InterPro" id="IPR036986">
    <property type="entry name" value="S4_RNA-bd_sf"/>
</dbReference>
<dbReference type="PANTHER" id="PTHR21600">
    <property type="entry name" value="MITOCHONDRIAL RNA PSEUDOURIDINE SYNTHASE"/>
    <property type="match status" value="1"/>
</dbReference>
<dbReference type="EMBL" id="ALNZ01000006">
    <property type="protein sequence ID" value="EKV58313.1"/>
    <property type="molecule type" value="Genomic_DNA"/>
</dbReference>
<dbReference type="PANTHER" id="PTHR21600:SF44">
    <property type="entry name" value="RIBOSOMAL LARGE SUBUNIT PSEUDOURIDINE SYNTHASE D"/>
    <property type="match status" value="1"/>
</dbReference>
<comment type="caution">
    <text evidence="8">The sequence shown here is derived from an EMBL/GenBank/DDBJ whole genome shotgun (WGS) entry which is preliminary data.</text>
</comment>
<dbReference type="Gene3D" id="3.30.2350.10">
    <property type="entry name" value="Pseudouridine synthase"/>
    <property type="match status" value="1"/>
</dbReference>
<feature type="region of interest" description="Disordered" evidence="6">
    <location>
        <begin position="1"/>
        <end position="26"/>
    </location>
</feature>
<comment type="catalytic activity">
    <reaction evidence="5">
        <text>a uridine in RNA = a pseudouridine in RNA</text>
        <dbReference type="Rhea" id="RHEA:48348"/>
        <dbReference type="Rhea" id="RHEA-COMP:12068"/>
        <dbReference type="Rhea" id="RHEA-COMP:12069"/>
        <dbReference type="ChEBI" id="CHEBI:65314"/>
        <dbReference type="ChEBI" id="CHEBI:65315"/>
    </reaction>
</comment>
<dbReference type="GO" id="GO:0000455">
    <property type="term" value="P:enzyme-directed rRNA pseudouridine synthesis"/>
    <property type="evidence" value="ECO:0007669"/>
    <property type="project" value="TreeGrafter"/>
</dbReference>
<proteinExistence type="inferred from homology"/>
<evidence type="ECO:0000256" key="4">
    <source>
        <dbReference type="PROSITE-ProRule" id="PRU00182"/>
    </source>
</evidence>
<feature type="domain" description="Pseudouridine synthase RsuA/RluA-like" evidence="7">
    <location>
        <begin position="117"/>
        <end position="270"/>
    </location>
</feature>
<evidence type="ECO:0000256" key="1">
    <source>
        <dbReference type="ARBA" id="ARBA00010876"/>
    </source>
</evidence>
<dbReference type="Pfam" id="PF00849">
    <property type="entry name" value="PseudoU_synth_2"/>
    <property type="match status" value="1"/>
</dbReference>
<keyword evidence="2 5" id="KW-0413">Isomerase</keyword>
<evidence type="ECO:0000256" key="5">
    <source>
        <dbReference type="RuleBase" id="RU362028"/>
    </source>
</evidence>
<comment type="function">
    <text evidence="5">Responsible for synthesis of pseudouridine from uracil.</text>
</comment>
<dbReference type="GO" id="GO:0140098">
    <property type="term" value="F:catalytic activity, acting on RNA"/>
    <property type="evidence" value="ECO:0007669"/>
    <property type="project" value="UniProtKB-ARBA"/>
</dbReference>
<evidence type="ECO:0000256" key="3">
    <source>
        <dbReference type="PIRSR" id="PIRSR606225-1"/>
    </source>
</evidence>
<dbReference type="AlphaFoldDB" id="A0A2U4FSP4"/>
<gene>
    <name evidence="8" type="ORF">A966_00975</name>
</gene>
<dbReference type="CDD" id="cd02869">
    <property type="entry name" value="PseudoU_synth_RluA_like"/>
    <property type="match status" value="1"/>
</dbReference>
<dbReference type="RefSeq" id="WP_008721376.1">
    <property type="nucleotide sequence ID" value="NZ_JH994110.1"/>
</dbReference>
<reference evidence="8 9" key="1">
    <citation type="submission" date="2012-07" db="EMBL/GenBank/DDBJ databases">
        <title>Genome sequence of Brachyspira sp. 30446, isolated from a pig with mucohaemorrhagic colitis.</title>
        <authorList>
            <person name="Rubin J.E."/>
            <person name="Fernando C."/>
            <person name="Harding J.C.S."/>
            <person name="Hill J.E."/>
        </authorList>
    </citation>
    <scope>NUCLEOTIDE SEQUENCE [LARGE SCALE GENOMIC DNA]</scope>
    <source>
        <strain evidence="8 9">30446</strain>
    </source>
</reference>
<dbReference type="Proteomes" id="UP000011663">
    <property type="component" value="Unassembled WGS sequence"/>
</dbReference>
<dbReference type="InterPro" id="IPR020103">
    <property type="entry name" value="PsdUridine_synth_cat_dom_sf"/>
</dbReference>
<evidence type="ECO:0000313" key="8">
    <source>
        <dbReference type="EMBL" id="EKV58313.1"/>
    </source>
</evidence>
<protein>
    <recommendedName>
        <fullName evidence="5">Pseudouridine synthase</fullName>
        <ecNumber evidence="5">5.4.99.-</ecNumber>
    </recommendedName>
</protein>
<evidence type="ECO:0000256" key="6">
    <source>
        <dbReference type="SAM" id="MobiDB-lite"/>
    </source>
</evidence>
<dbReference type="PROSITE" id="PS01129">
    <property type="entry name" value="PSI_RLU"/>
    <property type="match status" value="1"/>
</dbReference>
<dbReference type="NCBIfam" id="TIGR00005">
    <property type="entry name" value="rluA_subfam"/>
    <property type="match status" value="1"/>
</dbReference>
<feature type="active site" evidence="3">
    <location>
        <position position="167"/>
    </location>
</feature>
<name>A0A2U4FSP4_9SPIR</name>